<evidence type="ECO:0000313" key="4">
    <source>
        <dbReference type="Proteomes" id="UP000297597"/>
    </source>
</evidence>
<dbReference type="SUPFAM" id="SSF89447">
    <property type="entry name" value="AbrB/MazE/MraZ-like"/>
    <property type="match status" value="1"/>
</dbReference>
<dbReference type="SMART" id="SM00966">
    <property type="entry name" value="SpoVT_AbrB"/>
    <property type="match status" value="1"/>
</dbReference>
<keyword evidence="1" id="KW-0238">DNA-binding</keyword>
<accession>A0A4Y7RSR5</accession>
<dbReference type="RefSeq" id="WP_134213547.1">
    <property type="nucleotide sequence ID" value="NZ_QFFZ01000015.1"/>
</dbReference>
<sequence>MYTTIQKWGNSQAVRLPKGLLEDAAMRENDRVEIKVENGCIIISRINKKHKTIEERLADYNGDYRSTEWDTGNPRGKEVW</sequence>
<protein>
    <submittedName>
        <fullName evidence="3">Antitoxin MazE</fullName>
    </submittedName>
</protein>
<dbReference type="PROSITE" id="PS51740">
    <property type="entry name" value="SPOVT_ABRB"/>
    <property type="match status" value="1"/>
</dbReference>
<gene>
    <name evidence="3" type="primary">mazE</name>
    <name evidence="3" type="ORF">Pmgp_01680</name>
</gene>
<dbReference type="Gene3D" id="2.10.260.10">
    <property type="match status" value="1"/>
</dbReference>
<evidence type="ECO:0000313" key="3">
    <source>
        <dbReference type="EMBL" id="TEB11317.1"/>
    </source>
</evidence>
<evidence type="ECO:0000259" key="2">
    <source>
        <dbReference type="PROSITE" id="PS51740"/>
    </source>
</evidence>
<dbReference type="InterPro" id="IPR039052">
    <property type="entry name" value="Antitox_PemI-like"/>
</dbReference>
<name>A0A4Y7RSR5_9FIRM</name>
<dbReference type="PANTHER" id="PTHR40516">
    <property type="entry name" value="ANTITOXIN CHPS-RELATED"/>
    <property type="match status" value="1"/>
</dbReference>
<dbReference type="OrthoDB" id="9795766at2"/>
<dbReference type="PANTHER" id="PTHR40516:SF1">
    <property type="entry name" value="ANTITOXIN CHPS-RELATED"/>
    <property type="match status" value="1"/>
</dbReference>
<reference evidence="3 4" key="1">
    <citation type="journal article" date="2018" name="Environ. Microbiol.">
        <title>Novel energy conservation strategies and behaviour of Pelotomaculum schinkii driving syntrophic propionate catabolism.</title>
        <authorList>
            <person name="Hidalgo-Ahumada C.A.P."/>
            <person name="Nobu M.K."/>
            <person name="Narihiro T."/>
            <person name="Tamaki H."/>
            <person name="Liu W.T."/>
            <person name="Kamagata Y."/>
            <person name="Stams A.J.M."/>
            <person name="Imachi H."/>
            <person name="Sousa D.Z."/>
        </authorList>
    </citation>
    <scope>NUCLEOTIDE SEQUENCE [LARGE SCALE GENOMIC DNA]</scope>
    <source>
        <strain evidence="3 4">MGP</strain>
    </source>
</reference>
<dbReference type="GO" id="GO:0003677">
    <property type="term" value="F:DNA binding"/>
    <property type="evidence" value="ECO:0007669"/>
    <property type="project" value="UniProtKB-UniRule"/>
</dbReference>
<dbReference type="GO" id="GO:0097351">
    <property type="term" value="F:toxin sequestering activity"/>
    <property type="evidence" value="ECO:0007669"/>
    <property type="project" value="InterPro"/>
</dbReference>
<dbReference type="Pfam" id="PF04014">
    <property type="entry name" value="MazE_antitoxin"/>
    <property type="match status" value="1"/>
</dbReference>
<evidence type="ECO:0000256" key="1">
    <source>
        <dbReference type="PROSITE-ProRule" id="PRU01076"/>
    </source>
</evidence>
<dbReference type="AlphaFoldDB" id="A0A4Y7RSR5"/>
<dbReference type="EMBL" id="QFFZ01000015">
    <property type="protein sequence ID" value="TEB11317.1"/>
    <property type="molecule type" value="Genomic_DNA"/>
</dbReference>
<dbReference type="InterPro" id="IPR007159">
    <property type="entry name" value="SpoVT-AbrB_dom"/>
</dbReference>
<organism evidence="3 4">
    <name type="scientific">Pelotomaculum propionicicum</name>
    <dbReference type="NCBI Taxonomy" id="258475"/>
    <lineage>
        <taxon>Bacteria</taxon>
        <taxon>Bacillati</taxon>
        <taxon>Bacillota</taxon>
        <taxon>Clostridia</taxon>
        <taxon>Eubacteriales</taxon>
        <taxon>Desulfotomaculaceae</taxon>
        <taxon>Pelotomaculum</taxon>
    </lineage>
</organism>
<feature type="domain" description="SpoVT-AbrB" evidence="2">
    <location>
        <begin position="3"/>
        <end position="48"/>
    </location>
</feature>
<proteinExistence type="predicted"/>
<dbReference type="Proteomes" id="UP000297597">
    <property type="component" value="Unassembled WGS sequence"/>
</dbReference>
<comment type="caution">
    <text evidence="3">The sequence shown here is derived from an EMBL/GenBank/DDBJ whole genome shotgun (WGS) entry which is preliminary data.</text>
</comment>
<keyword evidence="4" id="KW-1185">Reference proteome</keyword>
<dbReference type="InterPro" id="IPR037914">
    <property type="entry name" value="SpoVT-AbrB_sf"/>
</dbReference>